<dbReference type="SUPFAM" id="SSF48452">
    <property type="entry name" value="TPR-like"/>
    <property type="match status" value="1"/>
</dbReference>
<sequence>MKRRLSLLASATMLCFVAALILPTIQSKAEVPLAANCTGKPDVAWREQVEGCTTAIESGKYAGKALAKALTFRAQAYAQTGDLDRSLADIEQVIRLDPDDAFAFGARGDLHLVRKDYDGALADYDKAIALAPNNDLAMAGRGIVFLAKGELDRALTEFDHAVKLQPASAAALYWRGITRRQTGDAAGAEADIAAAKKIDPKVDQ</sequence>
<feature type="chain" id="PRO_5021508949" evidence="4">
    <location>
        <begin position="30"/>
        <end position="204"/>
    </location>
</feature>
<evidence type="ECO:0000313" key="5">
    <source>
        <dbReference type="EMBL" id="VIO65992.1"/>
    </source>
</evidence>
<dbReference type="GO" id="GO:0009279">
    <property type="term" value="C:cell outer membrane"/>
    <property type="evidence" value="ECO:0007669"/>
    <property type="project" value="TreeGrafter"/>
</dbReference>
<dbReference type="InterPro" id="IPR050498">
    <property type="entry name" value="Ycf3"/>
</dbReference>
<proteinExistence type="predicted"/>
<evidence type="ECO:0000313" key="6">
    <source>
        <dbReference type="Proteomes" id="UP000328092"/>
    </source>
</evidence>
<dbReference type="RefSeq" id="WP_139857743.1">
    <property type="nucleotide sequence ID" value="NZ_CAADFC020000004.1"/>
</dbReference>
<feature type="signal peptide" evidence="4">
    <location>
        <begin position="1"/>
        <end position="29"/>
    </location>
</feature>
<keyword evidence="2 3" id="KW-0802">TPR repeat</keyword>
<keyword evidence="6" id="KW-1185">Reference proteome</keyword>
<dbReference type="AlphaFoldDB" id="A0A508ST51"/>
<dbReference type="PANTHER" id="PTHR44858">
    <property type="entry name" value="TETRATRICOPEPTIDE REPEAT PROTEIN 6"/>
    <property type="match status" value="1"/>
</dbReference>
<dbReference type="Pfam" id="PF13432">
    <property type="entry name" value="TPR_16"/>
    <property type="match status" value="2"/>
</dbReference>
<feature type="repeat" description="TPR" evidence="3">
    <location>
        <begin position="135"/>
        <end position="168"/>
    </location>
</feature>
<feature type="repeat" description="TPR" evidence="3">
    <location>
        <begin position="101"/>
        <end position="134"/>
    </location>
</feature>
<dbReference type="Gene3D" id="1.25.40.10">
    <property type="entry name" value="Tetratricopeptide repeat domain"/>
    <property type="match status" value="2"/>
</dbReference>
<evidence type="ECO:0000256" key="2">
    <source>
        <dbReference type="ARBA" id="ARBA00022803"/>
    </source>
</evidence>
<reference evidence="5" key="1">
    <citation type="submission" date="2019-02" db="EMBL/GenBank/DDBJ databases">
        <authorList>
            <person name="Pothier F.J."/>
        </authorList>
    </citation>
    <scope>NUCLEOTIDE SEQUENCE</scope>
    <source>
        <strain evidence="5">CI-1B</strain>
    </source>
</reference>
<feature type="repeat" description="TPR" evidence="3">
    <location>
        <begin position="67"/>
        <end position="100"/>
    </location>
</feature>
<keyword evidence="4" id="KW-0732">Signal</keyword>
<organism evidence="5 6">
    <name type="scientific">Bradyrhizobium ivorense</name>
    <dbReference type="NCBI Taxonomy" id="2511166"/>
    <lineage>
        <taxon>Bacteria</taxon>
        <taxon>Pseudomonadati</taxon>
        <taxon>Pseudomonadota</taxon>
        <taxon>Alphaproteobacteria</taxon>
        <taxon>Hyphomicrobiales</taxon>
        <taxon>Nitrobacteraceae</taxon>
        <taxon>Bradyrhizobium</taxon>
    </lineage>
</organism>
<keyword evidence="1" id="KW-0677">Repeat</keyword>
<evidence type="ECO:0000256" key="1">
    <source>
        <dbReference type="ARBA" id="ARBA00022737"/>
    </source>
</evidence>
<protein>
    <submittedName>
        <fullName evidence="5">Uncharacterized protein</fullName>
    </submittedName>
</protein>
<gene>
    <name evidence="5" type="ORF">CI1B_11030</name>
</gene>
<dbReference type="GO" id="GO:0046813">
    <property type="term" value="P:receptor-mediated virion attachment to host cell"/>
    <property type="evidence" value="ECO:0007669"/>
    <property type="project" value="TreeGrafter"/>
</dbReference>
<dbReference type="InterPro" id="IPR011990">
    <property type="entry name" value="TPR-like_helical_dom_sf"/>
</dbReference>
<evidence type="ECO:0000256" key="3">
    <source>
        <dbReference type="PROSITE-ProRule" id="PRU00339"/>
    </source>
</evidence>
<name>A0A508ST51_9BRAD</name>
<dbReference type="PANTHER" id="PTHR44858:SF1">
    <property type="entry name" value="UDP-N-ACETYLGLUCOSAMINE--PEPTIDE N-ACETYLGLUCOSAMINYLTRANSFERASE SPINDLY-RELATED"/>
    <property type="match status" value="1"/>
</dbReference>
<dbReference type="Proteomes" id="UP000328092">
    <property type="component" value="Unassembled WGS sequence"/>
</dbReference>
<dbReference type="OrthoDB" id="8236917at2"/>
<dbReference type="PROSITE" id="PS50005">
    <property type="entry name" value="TPR"/>
    <property type="match status" value="3"/>
</dbReference>
<accession>A0A508ST51</accession>
<comment type="caution">
    <text evidence="5">The sequence shown here is derived from an EMBL/GenBank/DDBJ whole genome shotgun (WGS) entry which is preliminary data.</text>
</comment>
<dbReference type="EMBL" id="CAADFC020000004">
    <property type="protein sequence ID" value="VIO65992.1"/>
    <property type="molecule type" value="Genomic_DNA"/>
</dbReference>
<dbReference type="InterPro" id="IPR019734">
    <property type="entry name" value="TPR_rpt"/>
</dbReference>
<evidence type="ECO:0000256" key="4">
    <source>
        <dbReference type="SAM" id="SignalP"/>
    </source>
</evidence>
<dbReference type="SMART" id="SM00028">
    <property type="entry name" value="TPR"/>
    <property type="match status" value="4"/>
</dbReference>